<comment type="similarity">
    <text evidence="1">Belongs to the ABC transporter superfamily.</text>
</comment>
<dbReference type="InterPro" id="IPR050095">
    <property type="entry name" value="ECF_ABC_transporter_ATP-bd"/>
</dbReference>
<name>A0A3G6IZQ7_9CORY</name>
<dbReference type="CDD" id="cd03225">
    <property type="entry name" value="ABC_cobalt_CbiO_domain1"/>
    <property type="match status" value="2"/>
</dbReference>
<evidence type="ECO:0000256" key="1">
    <source>
        <dbReference type="ARBA" id="ARBA00005417"/>
    </source>
</evidence>
<evidence type="ECO:0000313" key="6">
    <source>
        <dbReference type="EMBL" id="AZA11136.1"/>
    </source>
</evidence>
<proteinExistence type="inferred from homology"/>
<dbReference type="GO" id="GO:0042626">
    <property type="term" value="F:ATPase-coupled transmembrane transporter activity"/>
    <property type="evidence" value="ECO:0007669"/>
    <property type="project" value="TreeGrafter"/>
</dbReference>
<dbReference type="InterPro" id="IPR027417">
    <property type="entry name" value="P-loop_NTPase"/>
</dbReference>
<dbReference type="SMART" id="SM00382">
    <property type="entry name" value="AAA"/>
    <property type="match status" value="2"/>
</dbReference>
<protein>
    <submittedName>
        <fullName evidence="6">HMP/thiamine import ATP-binding protein YkoD</fullName>
        <ecNumber evidence="6">3.6.3.-</ecNumber>
    </submittedName>
</protein>
<dbReference type="EC" id="3.6.3.-" evidence="6"/>
<dbReference type="InterPro" id="IPR017871">
    <property type="entry name" value="ABC_transporter-like_CS"/>
</dbReference>
<dbReference type="PROSITE" id="PS00211">
    <property type="entry name" value="ABC_TRANSPORTER_1"/>
    <property type="match status" value="2"/>
</dbReference>
<reference evidence="6 7" key="1">
    <citation type="submission" date="2018-11" db="EMBL/GenBank/DDBJ databases">
        <authorList>
            <person name="Kleinhagauer T."/>
            <person name="Glaeser S.P."/>
            <person name="Spergser J."/>
            <person name="Ruckert C."/>
            <person name="Kaempfer P."/>
            <person name="Busse H.-J."/>
        </authorList>
    </citation>
    <scope>NUCLEOTIDE SEQUENCE [LARGE SCALE GENOMIC DNA]</scope>
    <source>
        <strain evidence="6 7">W8</strain>
    </source>
</reference>
<dbReference type="RefSeq" id="WP_123933592.1">
    <property type="nucleotide sequence ID" value="NZ_CP033897.1"/>
</dbReference>
<dbReference type="InterPro" id="IPR015856">
    <property type="entry name" value="ABC_transpr_CbiO/EcfA_su"/>
</dbReference>
<dbReference type="OrthoDB" id="501320at2"/>
<dbReference type="PROSITE" id="PS50893">
    <property type="entry name" value="ABC_TRANSPORTER_2"/>
    <property type="match status" value="2"/>
</dbReference>
<evidence type="ECO:0000259" key="5">
    <source>
        <dbReference type="PROSITE" id="PS50893"/>
    </source>
</evidence>
<dbReference type="GO" id="GO:0005524">
    <property type="term" value="F:ATP binding"/>
    <property type="evidence" value="ECO:0007669"/>
    <property type="project" value="UniProtKB-KW"/>
</dbReference>
<evidence type="ECO:0000256" key="3">
    <source>
        <dbReference type="ARBA" id="ARBA00022741"/>
    </source>
</evidence>
<accession>A0A3G6IZQ7</accession>
<dbReference type="Proteomes" id="UP000271587">
    <property type="component" value="Chromosome"/>
</dbReference>
<feature type="domain" description="ABC transporter" evidence="5">
    <location>
        <begin position="4"/>
        <end position="226"/>
    </location>
</feature>
<feature type="domain" description="ABC transporter" evidence="5">
    <location>
        <begin position="243"/>
        <end position="455"/>
    </location>
</feature>
<dbReference type="EMBL" id="CP033897">
    <property type="protein sequence ID" value="AZA11136.1"/>
    <property type="molecule type" value="Genomic_DNA"/>
</dbReference>
<evidence type="ECO:0000256" key="2">
    <source>
        <dbReference type="ARBA" id="ARBA00022448"/>
    </source>
</evidence>
<dbReference type="InterPro" id="IPR003439">
    <property type="entry name" value="ABC_transporter-like_ATP-bd"/>
</dbReference>
<dbReference type="GO" id="GO:0043190">
    <property type="term" value="C:ATP-binding cassette (ABC) transporter complex"/>
    <property type="evidence" value="ECO:0007669"/>
    <property type="project" value="TreeGrafter"/>
</dbReference>
<dbReference type="SUPFAM" id="SSF52540">
    <property type="entry name" value="P-loop containing nucleoside triphosphate hydrolases"/>
    <property type="match status" value="2"/>
</dbReference>
<gene>
    <name evidence="6" type="primary">ykoD1</name>
    <name evidence="6" type="ORF">CGERO_04095</name>
</gene>
<dbReference type="Pfam" id="PF00005">
    <property type="entry name" value="ABC_tran"/>
    <property type="match status" value="2"/>
</dbReference>
<keyword evidence="2" id="KW-0813">Transport</keyword>
<dbReference type="GO" id="GO:0016887">
    <property type="term" value="F:ATP hydrolysis activity"/>
    <property type="evidence" value="ECO:0007669"/>
    <property type="project" value="InterPro"/>
</dbReference>
<evidence type="ECO:0000256" key="4">
    <source>
        <dbReference type="ARBA" id="ARBA00022840"/>
    </source>
</evidence>
<dbReference type="PANTHER" id="PTHR43553">
    <property type="entry name" value="HEAVY METAL TRANSPORTER"/>
    <property type="match status" value="1"/>
</dbReference>
<dbReference type="Gene3D" id="3.40.50.300">
    <property type="entry name" value="P-loop containing nucleotide triphosphate hydrolases"/>
    <property type="match status" value="2"/>
</dbReference>
<dbReference type="KEGG" id="cgk:CGERO_04095"/>
<evidence type="ECO:0000313" key="7">
    <source>
        <dbReference type="Proteomes" id="UP000271587"/>
    </source>
</evidence>
<keyword evidence="3" id="KW-0547">Nucleotide-binding</keyword>
<dbReference type="AlphaFoldDB" id="A0A3G6IZQ7"/>
<dbReference type="InterPro" id="IPR003593">
    <property type="entry name" value="AAA+_ATPase"/>
</dbReference>
<keyword evidence="6" id="KW-0378">Hydrolase</keyword>
<keyword evidence="7" id="KW-1185">Reference proteome</keyword>
<dbReference type="PANTHER" id="PTHR43553:SF24">
    <property type="entry name" value="ENERGY-COUPLING FACTOR TRANSPORTER ATP-BINDING PROTEIN ECFA1"/>
    <property type="match status" value="1"/>
</dbReference>
<keyword evidence="4 6" id="KW-0067">ATP-binding</keyword>
<organism evidence="6 7">
    <name type="scientific">Corynebacterium gerontici</name>
    <dbReference type="NCBI Taxonomy" id="2079234"/>
    <lineage>
        <taxon>Bacteria</taxon>
        <taxon>Bacillati</taxon>
        <taxon>Actinomycetota</taxon>
        <taxon>Actinomycetes</taxon>
        <taxon>Mycobacteriales</taxon>
        <taxon>Corynebacteriaceae</taxon>
        <taxon>Corynebacterium</taxon>
    </lineage>
</organism>
<sequence>MAHISVKDFSYRHASRRDFALRNITFEIEHGQKLLLLGASGSGKSTLLHAMAGLLGEDEGEHSGELVVNGVPGMVLQDPDSQVIAAKVGDDVAFGCENMGIEREEIWRRVPKALHRVGLDLALDHPTHALSGGQKQRLALAGVLAMGADIVLLDEPTANLDLEGVQEVVATVDQLDTTVIVVEHRVSTWIDHVDHVVVIGEDGVLAQGSPQQVLESQGRRLADAGVWVPGVDPELPPALQCPTHAPAILEARDLSVGWDTPLHRIDHFDLHEGYSTVISGANGTGKTTFMLTLAGLLPALGGEVRASAALSAGKSAKPHAWKSKDLARRIGYVFQDPEHQFVAKSVREEILVGLEGERAQRRADEVLEVLGLAKLAQANPFTLSGGQKRRLSVATVLIHSPKVVMLDEPTFGQDRNTFIALVTLLRELTEHGTTVCSITHDPLFQRALGDCEVTL</sequence>